<dbReference type="InterPro" id="IPR035965">
    <property type="entry name" value="PAS-like_dom_sf"/>
</dbReference>
<dbReference type="PROSITE" id="PS50110">
    <property type="entry name" value="RESPONSE_REGULATORY"/>
    <property type="match status" value="1"/>
</dbReference>
<proteinExistence type="predicted"/>
<dbReference type="PANTHER" id="PTHR41523">
    <property type="entry name" value="TWO-COMPONENT SYSTEM SENSOR PROTEIN"/>
    <property type="match status" value="1"/>
</dbReference>
<evidence type="ECO:0000256" key="1">
    <source>
        <dbReference type="ARBA" id="ARBA00000085"/>
    </source>
</evidence>
<feature type="domain" description="Phytochrome chromophore attachment site" evidence="13">
    <location>
        <begin position="154"/>
        <end position="311"/>
    </location>
</feature>
<dbReference type="InterPro" id="IPR001294">
    <property type="entry name" value="Phytochrome"/>
</dbReference>
<comment type="catalytic activity">
    <reaction evidence="1">
        <text>ATP + protein L-histidine = ADP + protein N-phospho-L-histidine.</text>
        <dbReference type="EC" id="2.7.13.3"/>
    </reaction>
</comment>
<dbReference type="PIRSF" id="PIRSF036397">
    <property type="entry name" value="Bactrphtchrm_rec"/>
    <property type="match status" value="1"/>
</dbReference>
<dbReference type="InterPro" id="IPR013515">
    <property type="entry name" value="Phytochrome_cen-reg"/>
</dbReference>
<dbReference type="Pfam" id="PF00360">
    <property type="entry name" value="PHY"/>
    <property type="match status" value="1"/>
</dbReference>
<dbReference type="Pfam" id="PF01590">
    <property type="entry name" value="GAF"/>
    <property type="match status" value="1"/>
</dbReference>
<keyword evidence="6" id="KW-0808">Transferase</keyword>
<dbReference type="InterPro" id="IPR001789">
    <property type="entry name" value="Sig_transdc_resp-reg_receiver"/>
</dbReference>
<dbReference type="InterPro" id="IPR016132">
    <property type="entry name" value="Phyto_chromo_attachment"/>
</dbReference>
<dbReference type="SUPFAM" id="SSF52172">
    <property type="entry name" value="CheY-like"/>
    <property type="match status" value="1"/>
</dbReference>
<organism evidence="15 16">
    <name type="scientific">Teichococcus aerophilus</name>
    <dbReference type="NCBI Taxonomy" id="1224513"/>
    <lineage>
        <taxon>Bacteria</taxon>
        <taxon>Pseudomonadati</taxon>
        <taxon>Pseudomonadota</taxon>
        <taxon>Alphaproteobacteria</taxon>
        <taxon>Acetobacterales</taxon>
        <taxon>Roseomonadaceae</taxon>
        <taxon>Roseomonas</taxon>
    </lineage>
</organism>
<dbReference type="SUPFAM" id="SSF55785">
    <property type="entry name" value="PYP-like sensor domain (PAS domain)"/>
    <property type="match status" value="1"/>
</dbReference>
<feature type="modified residue" description="4-aspartylphosphate" evidence="12">
    <location>
        <position position="796"/>
    </location>
</feature>
<reference evidence="15 16" key="1">
    <citation type="journal article" date="2013" name="Int. J. Syst. Evol. Microbiol.">
        <title>Roseomonas aerophila sp. nov., isolated from air.</title>
        <authorList>
            <person name="Kim S.J."/>
            <person name="Weon H.Y."/>
            <person name="Ahn J.H."/>
            <person name="Hong S.B."/>
            <person name="Seok S.J."/>
            <person name="Whang K.S."/>
            <person name="Kwon S.W."/>
        </authorList>
    </citation>
    <scope>NUCLEOTIDE SEQUENCE [LARGE SCALE GENOMIC DNA]</scope>
    <source>
        <strain evidence="15 16">NBRC 108923</strain>
    </source>
</reference>
<sequence length="858" mass="94303">MSDSPIIPAAEFALNEQIDLTNCEREPIHLLGAIQPTGCLIATSDDWRIRRVSANIGAHLGREPDDLLGELLNDVLSHKAMHDIGGRLHLLRGPNAMERLFGVPLQDGGVPYDLAIHMVEDTIVIEAEPSDLEDGLEAGTTVRGMIARLHQAEGFEGLCREAVRQIRGLTGFHRVMLYRFDHDGAGEVIAESAASFLSSFLGLRFPASDIPKQARLLYERNWLRLIGDIKAEPVPLVPQLDSRGKPLDLSISVLRSVSPIHIEYLGNMGVHASMSISVIRKGKLWGLIACHHNEPLRLAFERRTAAELFGQIFSLLLESRERDAELARVAEANKVHNRLMASLGAMRPGTRSLTDFLDMLGEVLPCDGIGLWSAGGTALRGHTPSTEEFAGLVRFLNRTASGSIYSTYNLGEVHAPARDYADRAAGILAIPLSRGPRDYLVFFRREVSRSVTWAGDPNKPMAVGPNGVRLTPRKSFAAWRQTVEGQCQPWTDSDMQMAERVRITLLEVVLQLADMAERERRASQERQEILIAELNHRVRNILGLIRGLVGQSRDHAATVEEFAAMIGGRIQALARAHDQITADKWQPAPLADLVLAEAAAYLEAKADRVILEGPPVLLEPQAHTTLALVMHEMMTNAAKYGALCDSHGTIRIRWTPLEDGSLEILWTEEGGPPVKPPSRKGFGTTIIERAVPHDLKGEAELRYALAGIEARFVLPAVHVHLAEASAHVTPKPAMVPEAEETPIPRRVLLVEDNLLIAMDAEDQLRRMGAKEVEVASGVQSALQIIAREPPDIALLDMNLGRENSFPVADALSARGIPFVFATGYGETSAFPERFRKSVVIKKPYTQADIRVALTRRLG</sequence>
<evidence type="ECO:0000256" key="12">
    <source>
        <dbReference type="PROSITE-ProRule" id="PRU00169"/>
    </source>
</evidence>
<evidence type="ECO:0000313" key="15">
    <source>
        <dbReference type="EMBL" id="MBC9209030.1"/>
    </source>
</evidence>
<dbReference type="Gene3D" id="3.30.450.270">
    <property type="match status" value="1"/>
</dbReference>
<keyword evidence="16" id="KW-1185">Reference proteome</keyword>
<evidence type="ECO:0000256" key="8">
    <source>
        <dbReference type="ARBA" id="ARBA00022777"/>
    </source>
</evidence>
<gene>
    <name evidence="15" type="ORF">IBL26_19465</name>
</gene>
<keyword evidence="5" id="KW-0716">Sensory transduction</keyword>
<dbReference type="Proteomes" id="UP000626026">
    <property type="component" value="Unassembled WGS sequence"/>
</dbReference>
<dbReference type="SUPFAM" id="SSF55874">
    <property type="entry name" value="ATPase domain of HSP90 chaperone/DNA topoisomerase II/histidine kinase"/>
    <property type="match status" value="1"/>
</dbReference>
<comment type="caution">
    <text evidence="15">The sequence shown here is derived from an EMBL/GenBank/DDBJ whole genome shotgun (WGS) entry which is preliminary data.</text>
</comment>
<accession>A0ABR7RR02</accession>
<evidence type="ECO:0000256" key="9">
    <source>
        <dbReference type="ARBA" id="ARBA00022840"/>
    </source>
</evidence>
<evidence type="ECO:0000256" key="4">
    <source>
        <dbReference type="ARBA" id="ARBA00022553"/>
    </source>
</evidence>
<evidence type="ECO:0000256" key="6">
    <source>
        <dbReference type="ARBA" id="ARBA00022679"/>
    </source>
</evidence>
<dbReference type="EMBL" id="JACTVA010000044">
    <property type="protein sequence ID" value="MBC9209030.1"/>
    <property type="molecule type" value="Genomic_DNA"/>
</dbReference>
<dbReference type="Gene3D" id="3.30.450.40">
    <property type="match status" value="1"/>
</dbReference>
<dbReference type="Gene3D" id="3.30.565.10">
    <property type="entry name" value="Histidine kinase-like ATPase, C-terminal domain"/>
    <property type="match status" value="1"/>
</dbReference>
<dbReference type="SMART" id="SM00065">
    <property type="entry name" value="GAF"/>
    <property type="match status" value="1"/>
</dbReference>
<keyword evidence="8" id="KW-0418">Kinase</keyword>
<evidence type="ECO:0000256" key="2">
    <source>
        <dbReference type="ARBA" id="ARBA00012438"/>
    </source>
</evidence>
<dbReference type="PANTHER" id="PTHR41523:SF8">
    <property type="entry name" value="ETHYLENE RESPONSE SENSOR PROTEIN"/>
    <property type="match status" value="1"/>
</dbReference>
<dbReference type="Pfam" id="PF00072">
    <property type="entry name" value="Response_reg"/>
    <property type="match status" value="1"/>
</dbReference>
<dbReference type="EC" id="2.7.13.3" evidence="2"/>
<dbReference type="InterPro" id="IPR009219">
    <property type="entry name" value="Bactrphtchr_CheY"/>
</dbReference>
<dbReference type="SMART" id="SM00911">
    <property type="entry name" value="HWE_HK"/>
    <property type="match status" value="1"/>
</dbReference>
<dbReference type="SUPFAM" id="SSF55781">
    <property type="entry name" value="GAF domain-like"/>
    <property type="match status" value="2"/>
</dbReference>
<dbReference type="InterPro" id="IPR003018">
    <property type="entry name" value="GAF"/>
</dbReference>
<dbReference type="PRINTS" id="PR01033">
    <property type="entry name" value="PHYTOCHROME"/>
</dbReference>
<evidence type="ECO:0000259" key="14">
    <source>
        <dbReference type="PROSITE" id="PS50110"/>
    </source>
</evidence>
<evidence type="ECO:0000256" key="10">
    <source>
        <dbReference type="ARBA" id="ARBA00022991"/>
    </source>
</evidence>
<dbReference type="Pfam" id="PF08446">
    <property type="entry name" value="PAS_2"/>
    <property type="match status" value="1"/>
</dbReference>
<dbReference type="InterPro" id="IPR043150">
    <property type="entry name" value="Phytochrome_PHY_sf"/>
</dbReference>
<dbReference type="RefSeq" id="WP_187786178.1">
    <property type="nucleotide sequence ID" value="NZ_JACTVA010000044.1"/>
</dbReference>
<protein>
    <recommendedName>
        <fullName evidence="2">histidine kinase</fullName>
        <ecNumber evidence="2">2.7.13.3</ecNumber>
    </recommendedName>
</protein>
<dbReference type="InterPro" id="IPR036890">
    <property type="entry name" value="HATPase_C_sf"/>
</dbReference>
<evidence type="ECO:0000256" key="7">
    <source>
        <dbReference type="ARBA" id="ARBA00022741"/>
    </source>
</evidence>
<keyword evidence="9" id="KW-0067">ATP-binding</keyword>
<feature type="domain" description="Response regulatory" evidence="14">
    <location>
        <begin position="746"/>
        <end position="857"/>
    </location>
</feature>
<dbReference type="Pfam" id="PF07536">
    <property type="entry name" value="HWE_HK"/>
    <property type="match status" value="1"/>
</dbReference>
<name>A0ABR7RR02_9PROT</name>
<dbReference type="PROSITE" id="PS50046">
    <property type="entry name" value="PHYTOCHROME_2"/>
    <property type="match status" value="1"/>
</dbReference>
<evidence type="ECO:0000256" key="5">
    <source>
        <dbReference type="ARBA" id="ARBA00022606"/>
    </source>
</evidence>
<dbReference type="Gene3D" id="3.40.50.2300">
    <property type="match status" value="1"/>
</dbReference>
<dbReference type="InterPro" id="IPR011006">
    <property type="entry name" value="CheY-like_superfamily"/>
</dbReference>
<keyword evidence="7" id="KW-0547">Nucleotide-binding</keyword>
<dbReference type="InterPro" id="IPR013654">
    <property type="entry name" value="PAS_2"/>
</dbReference>
<keyword evidence="11" id="KW-0675">Receptor</keyword>
<evidence type="ECO:0000256" key="3">
    <source>
        <dbReference type="ARBA" id="ARBA00022543"/>
    </source>
</evidence>
<evidence type="ECO:0000259" key="13">
    <source>
        <dbReference type="PROSITE" id="PS50046"/>
    </source>
</evidence>
<keyword evidence="3" id="KW-0600">Photoreceptor protein</keyword>
<evidence type="ECO:0000256" key="11">
    <source>
        <dbReference type="ARBA" id="ARBA00023170"/>
    </source>
</evidence>
<evidence type="ECO:0000313" key="16">
    <source>
        <dbReference type="Proteomes" id="UP000626026"/>
    </source>
</evidence>
<dbReference type="SMART" id="SM00448">
    <property type="entry name" value="REC"/>
    <property type="match status" value="1"/>
</dbReference>
<dbReference type="InterPro" id="IPR011102">
    <property type="entry name" value="Sig_transdc_His_kinase_HWE"/>
</dbReference>
<dbReference type="InterPro" id="IPR029016">
    <property type="entry name" value="GAF-like_dom_sf"/>
</dbReference>
<keyword evidence="4 12" id="KW-0597">Phosphoprotein</keyword>
<keyword evidence="10" id="KW-0157">Chromophore</keyword>
<dbReference type="Gene3D" id="3.30.450.20">
    <property type="entry name" value="PAS domain"/>
    <property type="match status" value="1"/>
</dbReference>